<evidence type="ECO:0000259" key="3">
    <source>
        <dbReference type="Pfam" id="PF14028"/>
    </source>
</evidence>
<protein>
    <submittedName>
        <fullName evidence="4">Lantibiotic dehydratase</fullName>
    </submittedName>
</protein>
<keyword evidence="5" id="KW-1185">Reference proteome</keyword>
<accession>A0ABW3FYB2</accession>
<evidence type="ECO:0000313" key="4">
    <source>
        <dbReference type="EMBL" id="MFD0923170.1"/>
    </source>
</evidence>
<comment type="caution">
    <text evidence="4">The sequence shown here is derived from an EMBL/GenBank/DDBJ whole genome shotgun (WGS) entry which is preliminary data.</text>
</comment>
<feature type="region of interest" description="Disordered" evidence="1">
    <location>
        <begin position="383"/>
        <end position="406"/>
    </location>
</feature>
<sequence>MDEPNLFRCADIVMLRAPVFPVERAADTAADIPDGPGELAASTRYLARLAEDALMREAVAVSSPALARRWDEILAGRCTRAADVRRAVRALSAYRVRMATRSTPFGLMAGVAVGEFAERDADAKVSFGGDHRRVAGAQRDWVLGLVDEWQRRPDVRRRLRLVVNDLCSVRGGRVVLPHVPARSGADPVREVSLRRTGPVRLVLEAARTPIRGADLEALLAERFPDAAAEAIDRVLDQLIGEDVLLTELRPPDDADPAEHVLGVLDGFGDVLVEEREQLRGVVAELRRYEARPGRAAWDAVTARAAELRAAEHPAHVDLVLDADLRLPPAVQREAEKAADLLWHLSPEPASTELDHYHAEFVERYGVGRPVPVLELLDPDAGLGAPAGYRRPPSHRRPAPTDATETDRDRVLLHRAQQALLDGAEEIVLDDDPLLSRLWNATGTPPAATELVAQLLADSPEDLRDGEFRLVVHGGTTGPAVACFGRFAHLLDESTRRALRELAAGTVRHPTQSPGAVPAQITFAAGHERGGNVAVAPRWAEHRIPLGVFPDEPGTLRLDELAVCADAHRLFVVDTASGREVAPVVMHKLDLTSLAPNAARLLADIAAAGVRGPRGFDWGRAAALPHTPRVRHGRSVLSAARWRPSPELRDQSAGFDEWLRHLRQWRRRWRVPDEVRVSYADQALDLRLDEPVHQRLLRHELGRREGAVLQEVPDPAQSGWLTGPGGGHRSELVIPLLNRRPHDEARPLPRIAPRRRGHPEHLPGGEWLYAVLPCDARWQDELLTSALPALLGRIAVDRWFFLRYAEHGRHHVRLRLRTEALDGVHRWMRELRADGVIGPPELRTYDPEIERYGGPEAITAAEEAFHADSRAVVETLALRPRLDLDPIVLAAAGCADLLRRFHQDGPLWTDLVLRAVPKDEHHREFQRRRREAVALIDPVGDWQDLRARPGGAALLEIWQRRATAIDDYARRLRNLGARSWSAPDEVVLSLLHMHHNRLAGVDGTSERAVLAVVRGVVQAHRDRQRSTR</sequence>
<organism evidence="4 5">
    <name type="scientific">Saccharopolyspora rosea</name>
    <dbReference type="NCBI Taxonomy" id="524884"/>
    <lineage>
        <taxon>Bacteria</taxon>
        <taxon>Bacillati</taxon>
        <taxon>Actinomycetota</taxon>
        <taxon>Actinomycetes</taxon>
        <taxon>Pseudonocardiales</taxon>
        <taxon>Pseudonocardiaceae</taxon>
        <taxon>Saccharopolyspora</taxon>
    </lineage>
</organism>
<dbReference type="EMBL" id="JBHTIW010000029">
    <property type="protein sequence ID" value="MFD0923170.1"/>
    <property type="molecule type" value="Genomic_DNA"/>
</dbReference>
<dbReference type="NCBIfam" id="TIGR03891">
    <property type="entry name" value="thiopep_ocin"/>
    <property type="match status" value="1"/>
</dbReference>
<dbReference type="RefSeq" id="WP_345601101.1">
    <property type="nucleotide sequence ID" value="NZ_BAABLT010000028.1"/>
</dbReference>
<feature type="domain" description="Thiopeptide-type bacteriocin biosynthesis" evidence="3">
    <location>
        <begin position="766"/>
        <end position="1013"/>
    </location>
</feature>
<dbReference type="Pfam" id="PF04738">
    <property type="entry name" value="Lant_dehydr_N"/>
    <property type="match status" value="1"/>
</dbReference>
<dbReference type="Pfam" id="PF14028">
    <property type="entry name" value="Lant_dehydr_C"/>
    <property type="match status" value="1"/>
</dbReference>
<dbReference type="InterPro" id="IPR006827">
    <property type="entry name" value="Lant_deHydtase_N"/>
</dbReference>
<evidence type="ECO:0000313" key="5">
    <source>
        <dbReference type="Proteomes" id="UP001597018"/>
    </source>
</evidence>
<evidence type="ECO:0000259" key="2">
    <source>
        <dbReference type="Pfam" id="PF04738"/>
    </source>
</evidence>
<proteinExistence type="predicted"/>
<dbReference type="Proteomes" id="UP001597018">
    <property type="component" value="Unassembled WGS sequence"/>
</dbReference>
<reference evidence="5" key="1">
    <citation type="journal article" date="2019" name="Int. J. Syst. Evol. Microbiol.">
        <title>The Global Catalogue of Microorganisms (GCM) 10K type strain sequencing project: providing services to taxonomists for standard genome sequencing and annotation.</title>
        <authorList>
            <consortium name="The Broad Institute Genomics Platform"/>
            <consortium name="The Broad Institute Genome Sequencing Center for Infectious Disease"/>
            <person name="Wu L."/>
            <person name="Ma J."/>
        </authorList>
    </citation>
    <scope>NUCLEOTIDE SEQUENCE [LARGE SCALE GENOMIC DNA]</scope>
    <source>
        <strain evidence="5">CCUG 56401</strain>
    </source>
</reference>
<name>A0ABW3FYB2_9PSEU</name>
<evidence type="ECO:0000256" key="1">
    <source>
        <dbReference type="SAM" id="MobiDB-lite"/>
    </source>
</evidence>
<gene>
    <name evidence="4" type="ORF">ACFQ16_25785</name>
</gene>
<feature type="domain" description="Lantibiotic dehydratase N-terminal" evidence="2">
    <location>
        <begin position="51"/>
        <end position="696"/>
    </location>
</feature>
<dbReference type="InterPro" id="IPR023809">
    <property type="entry name" value="Thiopep_bacteriocin_synth_dom"/>
</dbReference>